<feature type="transmembrane region" description="Helical" evidence="1">
    <location>
        <begin position="77"/>
        <end position="102"/>
    </location>
</feature>
<evidence type="ECO:0000313" key="4">
    <source>
        <dbReference type="EMBL" id="JAD09845.1"/>
    </source>
</evidence>
<evidence type="ECO:0000313" key="3">
    <source>
        <dbReference type="EMBL" id="JAD08054.1"/>
    </source>
</evidence>
<feature type="transmembrane region" description="Helical" evidence="1">
    <location>
        <begin position="122"/>
        <end position="149"/>
    </location>
</feature>
<dbReference type="EMBL" id="GBXI01006238">
    <property type="protein sequence ID" value="JAD08054.1"/>
    <property type="molecule type" value="Transcribed_RNA"/>
</dbReference>
<feature type="transmembrane region" description="Helical" evidence="1">
    <location>
        <begin position="12"/>
        <end position="35"/>
    </location>
</feature>
<dbReference type="OrthoDB" id="7869929at2759"/>
<reference evidence="2" key="1">
    <citation type="submission" date="2014-11" db="EMBL/GenBank/DDBJ databases">
        <authorList>
            <person name="Geib S."/>
        </authorList>
    </citation>
    <scope>NUCLEOTIDE SEQUENCE</scope>
</reference>
<keyword evidence="1" id="KW-0472">Membrane</keyword>
<organism evidence="2">
    <name type="scientific">Zeugodacus cucurbitae</name>
    <name type="common">Melon fruit fly</name>
    <name type="synonym">Bactrocera cucurbitae</name>
    <dbReference type="NCBI Taxonomy" id="28588"/>
    <lineage>
        <taxon>Eukaryota</taxon>
        <taxon>Metazoa</taxon>
        <taxon>Ecdysozoa</taxon>
        <taxon>Arthropoda</taxon>
        <taxon>Hexapoda</taxon>
        <taxon>Insecta</taxon>
        <taxon>Pterygota</taxon>
        <taxon>Neoptera</taxon>
        <taxon>Endopterygota</taxon>
        <taxon>Diptera</taxon>
        <taxon>Brachycera</taxon>
        <taxon>Muscomorpha</taxon>
        <taxon>Tephritoidea</taxon>
        <taxon>Tephritidae</taxon>
        <taxon>Zeugodacus</taxon>
        <taxon>Zeugodacus</taxon>
    </lineage>
</organism>
<gene>
    <name evidence="2" type="primary">ano10_5</name>
    <name evidence="3" type="synonym">ano10_2</name>
    <name evidence="4" type="synonym">ano10_3</name>
    <name evidence="4" type="ORF">g.43692</name>
    <name evidence="3" type="ORF">g.43706</name>
    <name evidence="2" type="ORF">g.43709</name>
</gene>
<keyword evidence="1" id="KW-1133">Transmembrane helix</keyword>
<dbReference type="EMBL" id="GBXI01004447">
    <property type="protein sequence ID" value="JAD09845.1"/>
    <property type="molecule type" value="Transcribed_RNA"/>
</dbReference>
<accession>A0A0A1WN32</accession>
<evidence type="ECO:0000313" key="2">
    <source>
        <dbReference type="EMBL" id="JAD00257.1"/>
    </source>
</evidence>
<dbReference type="AlphaFoldDB" id="A0A0A1WN32"/>
<sequence length="162" mass="18750">MKCLSVKESIAIVEIVIALLCLPAILLLSFVLTFPDDMKMFLYQCSLATTMVLCLLFGFSTWFYNSNYPKTRFHVRIFIVIVLWTMFIFGVVTGVLFDMQFFDKYLYGHFEHDILDGAETLTLYAAMIFGIIVLFLLFIVNIILTVGVCRRARKGRNRSTRR</sequence>
<keyword evidence="1" id="KW-0812">Transmembrane</keyword>
<evidence type="ECO:0000256" key="1">
    <source>
        <dbReference type="SAM" id="Phobius"/>
    </source>
</evidence>
<feature type="transmembrane region" description="Helical" evidence="1">
    <location>
        <begin position="41"/>
        <end position="65"/>
    </location>
</feature>
<protein>
    <submittedName>
        <fullName evidence="2">Anoctamin-10</fullName>
    </submittedName>
</protein>
<dbReference type="SMR" id="A0A0A1WN32"/>
<name>A0A0A1WN32_ZEUCU</name>
<proteinExistence type="predicted"/>
<reference evidence="2" key="2">
    <citation type="journal article" date="2015" name="Gigascience">
        <title>Reconstructing a comprehensive transcriptome assembly of a white-pupal translocated strain of the pest fruit fly Bactrocera cucurbitae.</title>
        <authorList>
            <person name="Sim S.B."/>
            <person name="Calla B."/>
            <person name="Hall B."/>
            <person name="DeRego T."/>
            <person name="Geib S.M."/>
        </authorList>
    </citation>
    <scope>NUCLEOTIDE SEQUENCE</scope>
</reference>
<dbReference type="EMBL" id="GBXI01014035">
    <property type="protein sequence ID" value="JAD00257.1"/>
    <property type="molecule type" value="Transcribed_RNA"/>
</dbReference>